<dbReference type="GO" id="GO:0052689">
    <property type="term" value="F:carboxylic ester hydrolase activity"/>
    <property type="evidence" value="ECO:0007669"/>
    <property type="project" value="UniProtKB-KW"/>
</dbReference>
<dbReference type="PANTHER" id="PTHR33938:SF15">
    <property type="entry name" value="FERULOYL ESTERASE B-RELATED"/>
    <property type="match status" value="1"/>
</dbReference>
<dbReference type="AlphaFoldDB" id="A0A512BY99"/>
<proteinExistence type="predicted"/>
<keyword evidence="3" id="KW-0378">Hydrolase</keyword>
<dbReference type="InterPro" id="IPR011118">
    <property type="entry name" value="Tannase/feruloyl_esterase"/>
</dbReference>
<evidence type="ECO:0008006" key="7">
    <source>
        <dbReference type="Google" id="ProtNLM"/>
    </source>
</evidence>
<comment type="caution">
    <text evidence="5">The sequence shown here is derived from an EMBL/GenBank/DDBJ whole genome shotgun (WGS) entry which is preliminary data.</text>
</comment>
<protein>
    <recommendedName>
        <fullName evidence="7">Tannase</fullName>
    </recommendedName>
</protein>
<keyword evidence="1" id="KW-0719">Serine esterase</keyword>
<evidence type="ECO:0000256" key="1">
    <source>
        <dbReference type="ARBA" id="ARBA00022487"/>
    </source>
</evidence>
<keyword evidence="4" id="KW-1015">Disulfide bond</keyword>
<sequence>MWHGWADTGSSPLGSLNYAEAVRAHMGEQAAKEVLALYLVPGAYHCSGGPTPVTADYMSQLMAWVEDGTSPREVKVSFEAGPTDATVTRTISVQPYYAMPMRTGISNRTDWLGLANYKTGVQTWCDWKGTSLVCQNR</sequence>
<evidence type="ECO:0000313" key="6">
    <source>
        <dbReference type="Proteomes" id="UP000321085"/>
    </source>
</evidence>
<organism evidence="5 6">
    <name type="scientific">Microvirga aerophila</name>
    <dbReference type="NCBI Taxonomy" id="670291"/>
    <lineage>
        <taxon>Bacteria</taxon>
        <taxon>Pseudomonadati</taxon>
        <taxon>Pseudomonadota</taxon>
        <taxon>Alphaproteobacteria</taxon>
        <taxon>Hyphomicrobiales</taxon>
        <taxon>Methylobacteriaceae</taxon>
        <taxon>Microvirga</taxon>
    </lineage>
</organism>
<evidence type="ECO:0000256" key="2">
    <source>
        <dbReference type="ARBA" id="ARBA00022729"/>
    </source>
</evidence>
<name>A0A512BY99_9HYPH</name>
<evidence type="ECO:0000313" key="5">
    <source>
        <dbReference type="EMBL" id="GEO16925.1"/>
    </source>
</evidence>
<keyword evidence="6" id="KW-1185">Reference proteome</keyword>
<dbReference type="RefSeq" id="WP_170148944.1">
    <property type="nucleotide sequence ID" value="NZ_BJYU01000081.1"/>
</dbReference>
<dbReference type="Proteomes" id="UP000321085">
    <property type="component" value="Unassembled WGS sequence"/>
</dbReference>
<evidence type="ECO:0000256" key="3">
    <source>
        <dbReference type="ARBA" id="ARBA00022801"/>
    </source>
</evidence>
<accession>A0A512BY99</accession>
<dbReference type="PANTHER" id="PTHR33938">
    <property type="entry name" value="FERULOYL ESTERASE B-RELATED"/>
    <property type="match status" value="1"/>
</dbReference>
<gene>
    <name evidence="5" type="ORF">MAE02_46210</name>
</gene>
<dbReference type="EMBL" id="BJYU01000081">
    <property type="protein sequence ID" value="GEO16925.1"/>
    <property type="molecule type" value="Genomic_DNA"/>
</dbReference>
<dbReference type="Pfam" id="PF07519">
    <property type="entry name" value="Tannase"/>
    <property type="match status" value="1"/>
</dbReference>
<reference evidence="5 6" key="1">
    <citation type="submission" date="2019-07" db="EMBL/GenBank/DDBJ databases">
        <title>Whole genome shotgun sequence of Microvirga aerophila NBRC 106136.</title>
        <authorList>
            <person name="Hosoyama A."/>
            <person name="Uohara A."/>
            <person name="Ohji S."/>
            <person name="Ichikawa N."/>
        </authorList>
    </citation>
    <scope>NUCLEOTIDE SEQUENCE [LARGE SCALE GENOMIC DNA]</scope>
    <source>
        <strain evidence="5 6">NBRC 106136</strain>
    </source>
</reference>
<evidence type="ECO:0000256" key="4">
    <source>
        <dbReference type="ARBA" id="ARBA00023157"/>
    </source>
</evidence>
<keyword evidence="2" id="KW-0732">Signal</keyword>